<evidence type="ECO:0000256" key="1">
    <source>
        <dbReference type="ARBA" id="ARBA00010458"/>
    </source>
</evidence>
<accession>A0A1G2HFH7</accession>
<dbReference type="Pfam" id="PF03061">
    <property type="entry name" value="4HBT"/>
    <property type="match status" value="1"/>
</dbReference>
<dbReference type="InterPro" id="IPR006683">
    <property type="entry name" value="Thioestr_dom"/>
</dbReference>
<feature type="region of interest" description="Disordered" evidence="4">
    <location>
        <begin position="131"/>
        <end position="161"/>
    </location>
</feature>
<dbReference type="EMBL" id="MHOI01000024">
    <property type="protein sequence ID" value="OGZ61242.1"/>
    <property type="molecule type" value="Genomic_DNA"/>
</dbReference>
<dbReference type="InterPro" id="IPR029069">
    <property type="entry name" value="HotDog_dom_sf"/>
</dbReference>
<gene>
    <name evidence="6" type="ORF">A2932_00140</name>
</gene>
<keyword evidence="2 3" id="KW-0378">Hydrolase</keyword>
<reference evidence="6 7" key="1">
    <citation type="journal article" date="2016" name="Nat. Commun.">
        <title>Thousands of microbial genomes shed light on interconnected biogeochemical processes in an aquifer system.</title>
        <authorList>
            <person name="Anantharaman K."/>
            <person name="Brown C.T."/>
            <person name="Hug L.A."/>
            <person name="Sharon I."/>
            <person name="Castelle C.J."/>
            <person name="Probst A.J."/>
            <person name="Thomas B.C."/>
            <person name="Singh A."/>
            <person name="Wilkins M.J."/>
            <person name="Karaoz U."/>
            <person name="Brodie E.L."/>
            <person name="Williams K.H."/>
            <person name="Hubbard S.S."/>
            <person name="Banfield J.F."/>
        </authorList>
    </citation>
    <scope>NUCLEOTIDE SEQUENCE [LARGE SCALE GENOMIC DNA]</scope>
</reference>
<comment type="similarity">
    <text evidence="1">Belongs to the acyl coenzyme A hydrolase family.</text>
</comment>
<proteinExistence type="inferred from homology"/>
<feature type="domain" description="HotDog ACOT-type" evidence="5">
    <location>
        <begin position="9"/>
        <end position="119"/>
    </location>
</feature>
<evidence type="ECO:0000313" key="7">
    <source>
        <dbReference type="Proteomes" id="UP000179153"/>
    </source>
</evidence>
<feature type="compositionally biased region" description="Basic and acidic residues" evidence="4">
    <location>
        <begin position="131"/>
        <end position="144"/>
    </location>
</feature>
<name>A0A1G2HFH7_9BACT</name>
<dbReference type="CDD" id="cd03442">
    <property type="entry name" value="BFIT_BACH"/>
    <property type="match status" value="1"/>
</dbReference>
<comment type="caution">
    <text evidence="6">The sequence shown here is derived from an EMBL/GenBank/DDBJ whole genome shotgun (WGS) entry which is preliminary data.</text>
</comment>
<dbReference type="PROSITE" id="PS51770">
    <property type="entry name" value="HOTDOG_ACOT"/>
    <property type="match status" value="1"/>
</dbReference>
<dbReference type="PANTHER" id="PTHR11049:SF16">
    <property type="entry name" value="PROTEIN VDLD"/>
    <property type="match status" value="1"/>
</dbReference>
<dbReference type="GO" id="GO:0006637">
    <property type="term" value="P:acyl-CoA metabolic process"/>
    <property type="evidence" value="ECO:0007669"/>
    <property type="project" value="TreeGrafter"/>
</dbReference>
<evidence type="ECO:0000256" key="2">
    <source>
        <dbReference type="ARBA" id="ARBA00022801"/>
    </source>
</evidence>
<dbReference type="Gene3D" id="3.10.129.10">
    <property type="entry name" value="Hotdog Thioesterase"/>
    <property type="match status" value="1"/>
</dbReference>
<dbReference type="STRING" id="1802163.A2932_00140"/>
<organism evidence="6 7">
    <name type="scientific">Candidatus Spechtbacteria bacterium RIFCSPLOWO2_01_FULL_46_10</name>
    <dbReference type="NCBI Taxonomy" id="1802163"/>
    <lineage>
        <taxon>Bacteria</taxon>
        <taxon>Candidatus Spechtiibacteriota</taxon>
    </lineage>
</organism>
<dbReference type="Proteomes" id="UP000179153">
    <property type="component" value="Unassembled WGS sequence"/>
</dbReference>
<dbReference type="AlphaFoldDB" id="A0A1G2HFH7"/>
<evidence type="ECO:0000256" key="3">
    <source>
        <dbReference type="PROSITE-ProRule" id="PRU01106"/>
    </source>
</evidence>
<dbReference type="PANTHER" id="PTHR11049">
    <property type="entry name" value="ACYL COENZYME A THIOESTER HYDROLASE"/>
    <property type="match status" value="1"/>
</dbReference>
<dbReference type="GO" id="GO:0052816">
    <property type="term" value="F:long-chain fatty acyl-CoA hydrolase activity"/>
    <property type="evidence" value="ECO:0007669"/>
    <property type="project" value="TreeGrafter"/>
</dbReference>
<feature type="compositionally biased region" description="Basic residues" evidence="4">
    <location>
        <begin position="145"/>
        <end position="161"/>
    </location>
</feature>
<evidence type="ECO:0000256" key="4">
    <source>
        <dbReference type="SAM" id="MobiDB-lite"/>
    </source>
</evidence>
<evidence type="ECO:0000313" key="6">
    <source>
        <dbReference type="EMBL" id="OGZ61242.1"/>
    </source>
</evidence>
<protein>
    <recommendedName>
        <fullName evidence="5">HotDog ACOT-type domain-containing protein</fullName>
    </recommendedName>
</protein>
<evidence type="ECO:0000259" key="5">
    <source>
        <dbReference type="PROSITE" id="PS51770"/>
    </source>
</evidence>
<dbReference type="InterPro" id="IPR033120">
    <property type="entry name" value="HOTDOG_ACOT"/>
</dbReference>
<dbReference type="GO" id="GO:0005829">
    <property type="term" value="C:cytosol"/>
    <property type="evidence" value="ECO:0007669"/>
    <property type="project" value="TreeGrafter"/>
</dbReference>
<sequence>MQPEQKPVSASALEREYIVLDGDLNPLGTLYGGRFVAIVDALAARVAREHTGYECVTASMDSIHFLRPIFRDQTLIIKIAINRVWESSMEIGIKVLLKEGCTPQHVASAYMTFVALNAEGKKVTVPQIIPETHEEKRRNREAQKRRQARLRQRLQHKKRSS</sequence>
<dbReference type="InterPro" id="IPR040170">
    <property type="entry name" value="Cytosol_ACT"/>
</dbReference>
<dbReference type="SUPFAM" id="SSF54637">
    <property type="entry name" value="Thioesterase/thiol ester dehydrase-isomerase"/>
    <property type="match status" value="1"/>
</dbReference>